<dbReference type="SMART" id="SM00066">
    <property type="entry name" value="GAL4"/>
    <property type="match status" value="1"/>
</dbReference>
<name>A0ABR0IQB1_9PEZI</name>
<dbReference type="EMBL" id="JAFFHC010000001">
    <property type="protein sequence ID" value="KAK4682314.1"/>
    <property type="molecule type" value="Genomic_DNA"/>
</dbReference>
<dbReference type="PROSITE" id="PS50048">
    <property type="entry name" value="ZN2_CY6_FUNGAL_2"/>
    <property type="match status" value="1"/>
</dbReference>
<comment type="caution">
    <text evidence="4">The sequence shown here is derived from an EMBL/GenBank/DDBJ whole genome shotgun (WGS) entry which is preliminary data.</text>
</comment>
<feature type="compositionally biased region" description="Polar residues" evidence="2">
    <location>
        <begin position="96"/>
        <end position="106"/>
    </location>
</feature>
<dbReference type="Pfam" id="PF00172">
    <property type="entry name" value="Zn_clus"/>
    <property type="match status" value="1"/>
</dbReference>
<evidence type="ECO:0000313" key="5">
    <source>
        <dbReference type="Proteomes" id="UP001323617"/>
    </source>
</evidence>
<evidence type="ECO:0000256" key="1">
    <source>
        <dbReference type="ARBA" id="ARBA00023242"/>
    </source>
</evidence>
<keyword evidence="5" id="KW-1185">Reference proteome</keyword>
<dbReference type="Gene3D" id="4.10.240.10">
    <property type="entry name" value="Zn(2)-C6 fungal-type DNA-binding domain"/>
    <property type="match status" value="1"/>
</dbReference>
<organism evidence="4 5">
    <name type="scientific">Podospora pseudoanserina</name>
    <dbReference type="NCBI Taxonomy" id="2609844"/>
    <lineage>
        <taxon>Eukaryota</taxon>
        <taxon>Fungi</taxon>
        <taxon>Dikarya</taxon>
        <taxon>Ascomycota</taxon>
        <taxon>Pezizomycotina</taxon>
        <taxon>Sordariomycetes</taxon>
        <taxon>Sordariomycetidae</taxon>
        <taxon>Sordariales</taxon>
        <taxon>Podosporaceae</taxon>
        <taxon>Podospora</taxon>
    </lineage>
</organism>
<protein>
    <recommendedName>
        <fullName evidence="3">Zn(2)-C6 fungal-type domain-containing protein</fullName>
    </recommendedName>
</protein>
<evidence type="ECO:0000256" key="2">
    <source>
        <dbReference type="SAM" id="MobiDB-lite"/>
    </source>
</evidence>
<keyword evidence="1" id="KW-0539">Nucleus</keyword>
<sequence>MSASEAHHGIRIACTPCHRKKITCNKKLPCERCTRLKLACDERFSDRYKSRPPAQPSEPSASEEAESSAQTRQAQDAPSVERGRTSSVGSSRSEDTPQIQVSPSFSLHPTSQLHRRVVGLQDLLNSGLSSPPSNIAHSKITAPPRPIFYRASYPYASFKRYLDTTAPEVFEFAHDGSGLVSDSAIQAGIQFRLSSTQYAGVPKLWLYRSNLLESIAQHLRSSGEQRYGEEGCSNITYGSSSTMIISCFTLFSGKGHGRHGLVLPTDLGGVTIQWLRPINLLTFRAWRQNNNLL</sequence>
<dbReference type="PROSITE" id="PS00463">
    <property type="entry name" value="ZN2_CY6_FUNGAL_1"/>
    <property type="match status" value="1"/>
</dbReference>
<feature type="region of interest" description="Disordered" evidence="2">
    <location>
        <begin position="46"/>
        <end position="106"/>
    </location>
</feature>
<dbReference type="InterPro" id="IPR001138">
    <property type="entry name" value="Zn2Cys6_DnaBD"/>
</dbReference>
<dbReference type="InterPro" id="IPR036864">
    <property type="entry name" value="Zn2-C6_fun-type_DNA-bd_sf"/>
</dbReference>
<feature type="domain" description="Zn(2)-C6 fungal-type" evidence="3">
    <location>
        <begin position="13"/>
        <end position="40"/>
    </location>
</feature>
<dbReference type="SUPFAM" id="SSF57701">
    <property type="entry name" value="Zn2/Cys6 DNA-binding domain"/>
    <property type="match status" value="1"/>
</dbReference>
<dbReference type="RefSeq" id="XP_062805784.1">
    <property type="nucleotide sequence ID" value="XM_062940014.1"/>
</dbReference>
<dbReference type="Proteomes" id="UP001323617">
    <property type="component" value="Unassembled WGS sequence"/>
</dbReference>
<accession>A0ABR0IQB1</accession>
<reference evidence="4 5" key="1">
    <citation type="journal article" date="2023" name="bioRxiv">
        <title>High-quality genome assemblies of four members of thePodospora anserinaspecies complex.</title>
        <authorList>
            <person name="Ament-Velasquez S.L."/>
            <person name="Vogan A.A."/>
            <person name="Wallerman O."/>
            <person name="Hartmann F."/>
            <person name="Gautier V."/>
            <person name="Silar P."/>
            <person name="Giraud T."/>
            <person name="Johannesson H."/>
        </authorList>
    </citation>
    <scope>NUCLEOTIDE SEQUENCE [LARGE SCALE GENOMIC DNA]</scope>
    <source>
        <strain evidence="4 5">CBS 124.78</strain>
    </source>
</reference>
<proteinExistence type="predicted"/>
<evidence type="ECO:0000259" key="3">
    <source>
        <dbReference type="PROSITE" id="PS50048"/>
    </source>
</evidence>
<gene>
    <name evidence="4" type="ORF">QC764_0017870</name>
</gene>
<dbReference type="GeneID" id="87960487"/>
<dbReference type="CDD" id="cd00067">
    <property type="entry name" value="GAL4"/>
    <property type="match status" value="1"/>
</dbReference>
<evidence type="ECO:0000313" key="4">
    <source>
        <dbReference type="EMBL" id="KAK4682314.1"/>
    </source>
</evidence>